<dbReference type="AlphaFoldDB" id="A0A8S1E1T4"/>
<dbReference type="EMBL" id="CADEPI010000578">
    <property type="protein sequence ID" value="CAB3387450.1"/>
    <property type="molecule type" value="Genomic_DNA"/>
</dbReference>
<accession>A0A8S1E1T4</accession>
<evidence type="ECO:0000313" key="1">
    <source>
        <dbReference type="EMBL" id="CAB3387450.1"/>
    </source>
</evidence>
<protein>
    <submittedName>
        <fullName evidence="1">Uncharacterized protein</fullName>
    </submittedName>
</protein>
<evidence type="ECO:0000313" key="2">
    <source>
        <dbReference type="Proteomes" id="UP000494165"/>
    </source>
</evidence>
<name>A0A8S1E1T4_9INSE</name>
<sequence>MLFSAVPGRSRRHAADAFLPVVPQPRAARRTVFAPTFDVNTAAFFYFRGVSAPSSTLRLRSWIPRAPANAEVGFPHVTRVQHDAYIAIIVT</sequence>
<reference evidence="1 2" key="1">
    <citation type="submission" date="2020-04" db="EMBL/GenBank/DDBJ databases">
        <authorList>
            <person name="Alioto T."/>
            <person name="Alioto T."/>
            <person name="Gomez Garrido J."/>
        </authorList>
    </citation>
    <scope>NUCLEOTIDE SEQUENCE [LARGE SCALE GENOMIC DNA]</scope>
</reference>
<organism evidence="1 2">
    <name type="scientific">Cloeon dipterum</name>
    <dbReference type="NCBI Taxonomy" id="197152"/>
    <lineage>
        <taxon>Eukaryota</taxon>
        <taxon>Metazoa</taxon>
        <taxon>Ecdysozoa</taxon>
        <taxon>Arthropoda</taxon>
        <taxon>Hexapoda</taxon>
        <taxon>Insecta</taxon>
        <taxon>Pterygota</taxon>
        <taxon>Palaeoptera</taxon>
        <taxon>Ephemeroptera</taxon>
        <taxon>Pisciforma</taxon>
        <taxon>Baetidae</taxon>
        <taxon>Cloeon</taxon>
    </lineage>
</organism>
<dbReference type="Proteomes" id="UP000494165">
    <property type="component" value="Unassembled WGS sequence"/>
</dbReference>
<keyword evidence="2" id="KW-1185">Reference proteome</keyword>
<proteinExistence type="predicted"/>
<comment type="caution">
    <text evidence="1">The sequence shown here is derived from an EMBL/GenBank/DDBJ whole genome shotgun (WGS) entry which is preliminary data.</text>
</comment>
<gene>
    <name evidence="1" type="ORF">CLODIP_2_CD12648</name>
</gene>